<organism evidence="1 2">
    <name type="scientific">Legionella cherrii</name>
    <dbReference type="NCBI Taxonomy" id="28084"/>
    <lineage>
        <taxon>Bacteria</taxon>
        <taxon>Pseudomonadati</taxon>
        <taxon>Pseudomonadota</taxon>
        <taxon>Gammaproteobacteria</taxon>
        <taxon>Legionellales</taxon>
        <taxon>Legionellaceae</taxon>
        <taxon>Legionella</taxon>
    </lineage>
</organism>
<dbReference type="Proteomes" id="UP000277577">
    <property type="component" value="Chromosome"/>
</dbReference>
<name>A0ABY6T2Y7_9GAMM</name>
<proteinExistence type="predicted"/>
<accession>A0ABY6T2Y7</accession>
<reference evidence="1 2" key="1">
    <citation type="submission" date="2018-12" db="EMBL/GenBank/DDBJ databases">
        <authorList>
            <consortium name="Pathogen Informatics"/>
        </authorList>
    </citation>
    <scope>NUCLEOTIDE SEQUENCE [LARGE SCALE GENOMIC DNA]</scope>
    <source>
        <strain evidence="1 2">NCTC11976</strain>
    </source>
</reference>
<sequence length="31" mass="3766">MTSYFNSIYIIYHNVLDDYYETASLEQVFIL</sequence>
<evidence type="ECO:0000313" key="1">
    <source>
        <dbReference type="EMBL" id="VEB34106.1"/>
    </source>
</evidence>
<protein>
    <submittedName>
        <fullName evidence="1">Uncharacterized protein</fullName>
    </submittedName>
</protein>
<evidence type="ECO:0000313" key="2">
    <source>
        <dbReference type="Proteomes" id="UP000277577"/>
    </source>
</evidence>
<dbReference type="EMBL" id="LR134173">
    <property type="protein sequence ID" value="VEB34106.1"/>
    <property type="molecule type" value="Genomic_DNA"/>
</dbReference>
<gene>
    <name evidence="1" type="ORF">NCTC11976_00674</name>
</gene>
<keyword evidence="2" id="KW-1185">Reference proteome</keyword>